<keyword evidence="6" id="KW-1185">Reference proteome</keyword>
<evidence type="ECO:0000313" key="5">
    <source>
        <dbReference type="EMBL" id="SCA55431.1"/>
    </source>
</evidence>
<evidence type="ECO:0000313" key="6">
    <source>
        <dbReference type="Proteomes" id="UP000231658"/>
    </source>
</evidence>
<reference evidence="5 6" key="1">
    <citation type="submission" date="2016-07" db="EMBL/GenBank/DDBJ databases">
        <authorList>
            <person name="Lefevre C.T."/>
        </authorList>
    </citation>
    <scope>NUCLEOTIDE SEQUENCE [LARGE SCALE GENOMIC DNA]</scope>
    <source>
        <strain evidence="5">PR1</strain>
    </source>
</reference>
<evidence type="ECO:0000256" key="1">
    <source>
        <dbReference type="ARBA" id="ARBA00022553"/>
    </source>
</evidence>
<accession>A0A1C3RDX5</accession>
<evidence type="ECO:0000259" key="4">
    <source>
        <dbReference type="PROSITE" id="PS50110"/>
    </source>
</evidence>
<dbReference type="STRING" id="1867952.MTBPR1_100072"/>
<feature type="domain" description="Response regulatory" evidence="4">
    <location>
        <begin position="13"/>
        <end position="132"/>
    </location>
</feature>
<dbReference type="SUPFAM" id="SSF52172">
    <property type="entry name" value="CheY-like"/>
    <property type="match status" value="1"/>
</dbReference>
<name>A0A1C3RDX5_9PROT</name>
<dbReference type="PROSITE" id="PS50110">
    <property type="entry name" value="RESPONSE_REGULATORY"/>
    <property type="match status" value="1"/>
</dbReference>
<dbReference type="OrthoDB" id="9786548at2"/>
<feature type="compositionally biased region" description="Basic and acidic residues" evidence="3">
    <location>
        <begin position="154"/>
        <end position="170"/>
    </location>
</feature>
<dbReference type="PANTHER" id="PTHR44591">
    <property type="entry name" value="STRESS RESPONSE REGULATOR PROTEIN 1"/>
    <property type="match status" value="1"/>
</dbReference>
<proteinExistence type="predicted"/>
<evidence type="ECO:0000256" key="3">
    <source>
        <dbReference type="SAM" id="MobiDB-lite"/>
    </source>
</evidence>
<comment type="caution">
    <text evidence="2">Lacks conserved residue(s) required for the propagation of feature annotation.</text>
</comment>
<organism evidence="5 6">
    <name type="scientific">Candidatus Terasakiella magnetica</name>
    <dbReference type="NCBI Taxonomy" id="1867952"/>
    <lineage>
        <taxon>Bacteria</taxon>
        <taxon>Pseudomonadati</taxon>
        <taxon>Pseudomonadota</taxon>
        <taxon>Alphaproteobacteria</taxon>
        <taxon>Rhodospirillales</taxon>
        <taxon>Terasakiellaceae</taxon>
        <taxon>Terasakiella</taxon>
    </lineage>
</organism>
<protein>
    <submittedName>
        <fullName evidence="5">Putative Response regulator receiver protein</fullName>
    </submittedName>
</protein>
<dbReference type="Gene3D" id="3.40.50.2300">
    <property type="match status" value="1"/>
</dbReference>
<keyword evidence="1" id="KW-0597">Phosphoprotein</keyword>
<dbReference type="SMART" id="SM00448">
    <property type="entry name" value="REC"/>
    <property type="match status" value="1"/>
</dbReference>
<dbReference type="Pfam" id="PF00072">
    <property type="entry name" value="Response_reg"/>
    <property type="match status" value="1"/>
</dbReference>
<dbReference type="Proteomes" id="UP000231658">
    <property type="component" value="Unassembled WGS sequence"/>
</dbReference>
<feature type="region of interest" description="Disordered" evidence="3">
    <location>
        <begin position="149"/>
        <end position="170"/>
    </location>
</feature>
<evidence type="ECO:0000256" key="2">
    <source>
        <dbReference type="PROSITE-ProRule" id="PRU00169"/>
    </source>
</evidence>
<gene>
    <name evidence="5" type="ORF">MTBPR1_100072</name>
</gene>
<dbReference type="AlphaFoldDB" id="A0A1C3RDX5"/>
<dbReference type="GO" id="GO:0000160">
    <property type="term" value="P:phosphorelay signal transduction system"/>
    <property type="evidence" value="ECO:0007669"/>
    <property type="project" value="InterPro"/>
</dbReference>
<dbReference type="InterPro" id="IPR011006">
    <property type="entry name" value="CheY-like_superfamily"/>
</dbReference>
<dbReference type="PANTHER" id="PTHR44591:SF3">
    <property type="entry name" value="RESPONSE REGULATORY DOMAIN-CONTAINING PROTEIN"/>
    <property type="match status" value="1"/>
</dbReference>
<dbReference type="InterPro" id="IPR050595">
    <property type="entry name" value="Bact_response_regulator"/>
</dbReference>
<dbReference type="EMBL" id="FLYE01000002">
    <property type="protein sequence ID" value="SCA55431.1"/>
    <property type="molecule type" value="Genomic_DNA"/>
</dbReference>
<dbReference type="RefSeq" id="WP_069186149.1">
    <property type="nucleotide sequence ID" value="NZ_FLYE01000002.1"/>
</dbReference>
<dbReference type="InterPro" id="IPR001789">
    <property type="entry name" value="Sig_transdc_resp-reg_receiver"/>
</dbReference>
<sequence length="170" mass="19854">MPTLESLGLKNLSVLVVERDRFAANLIQTILSTFGVREFYYAFNDDEVMEFLKLKQPNLIITEYKLKNCETLDLVKSIRNASFERYQHSNILMCTGASDIPTVKAARDAGVTEFLAKPDTGYTLYRRICSMVTHPRPFTDCRAFKGPERRRKKEIMLPERRHHEDEMRHH</sequence>